<reference evidence="2" key="2">
    <citation type="submission" date="2020-09" db="EMBL/GenBank/DDBJ databases">
        <authorList>
            <person name="Sun Q."/>
            <person name="Ohkuma M."/>
        </authorList>
    </citation>
    <scope>NUCLEOTIDE SEQUENCE</scope>
    <source>
        <strain evidence="2">JCM 4646</strain>
    </source>
</reference>
<reference evidence="2" key="1">
    <citation type="journal article" date="2014" name="Int. J. Syst. Evol. Microbiol.">
        <title>Complete genome sequence of Corynebacterium casei LMG S-19264T (=DSM 44701T), isolated from a smear-ripened cheese.</title>
        <authorList>
            <consortium name="US DOE Joint Genome Institute (JGI-PGF)"/>
            <person name="Walter F."/>
            <person name="Albersmeier A."/>
            <person name="Kalinowski J."/>
            <person name="Ruckert C."/>
        </authorList>
    </citation>
    <scope>NUCLEOTIDE SEQUENCE</scope>
    <source>
        <strain evidence="2">JCM 4646</strain>
    </source>
</reference>
<evidence type="ECO:0000313" key="2">
    <source>
        <dbReference type="EMBL" id="GHH70879.1"/>
    </source>
</evidence>
<name>A0A919FSE9_9ACTN</name>
<keyword evidence="3" id="KW-1185">Reference proteome</keyword>
<dbReference type="EMBL" id="BNBO01000014">
    <property type="protein sequence ID" value="GHH70879.1"/>
    <property type="molecule type" value="Genomic_DNA"/>
</dbReference>
<gene>
    <name evidence="2" type="ORF">GCM10018781_31380</name>
</gene>
<dbReference type="AlphaFoldDB" id="A0A919FSE9"/>
<dbReference type="Proteomes" id="UP000617734">
    <property type="component" value="Unassembled WGS sequence"/>
</dbReference>
<proteinExistence type="predicted"/>
<feature type="region of interest" description="Disordered" evidence="1">
    <location>
        <begin position="26"/>
        <end position="59"/>
    </location>
</feature>
<protein>
    <submittedName>
        <fullName evidence="2">Uncharacterized protein</fullName>
    </submittedName>
</protein>
<organism evidence="2 3">
    <name type="scientific">Kitasatospora indigofera</name>
    <dbReference type="NCBI Taxonomy" id="67307"/>
    <lineage>
        <taxon>Bacteria</taxon>
        <taxon>Bacillati</taxon>
        <taxon>Actinomycetota</taxon>
        <taxon>Actinomycetes</taxon>
        <taxon>Kitasatosporales</taxon>
        <taxon>Streptomycetaceae</taxon>
        <taxon>Kitasatospora</taxon>
    </lineage>
</organism>
<sequence>MHEPFEVLGHPRPAALVPCCPAAPPPPCPGVSGSRRARTAGPRKAGPRAPPALPPDARIGRRHSHHLAAFCVLWDARSPLAPQGDMGARCRSGRPGPDGSPRTMGGRAGAAGPVRVRVRIVQAGGKAAEGISGAR</sequence>
<evidence type="ECO:0000313" key="3">
    <source>
        <dbReference type="Proteomes" id="UP000617734"/>
    </source>
</evidence>
<accession>A0A919FSE9</accession>
<evidence type="ECO:0000256" key="1">
    <source>
        <dbReference type="SAM" id="MobiDB-lite"/>
    </source>
</evidence>
<comment type="caution">
    <text evidence="2">The sequence shown here is derived from an EMBL/GenBank/DDBJ whole genome shotgun (WGS) entry which is preliminary data.</text>
</comment>
<feature type="region of interest" description="Disordered" evidence="1">
    <location>
        <begin position="84"/>
        <end position="111"/>
    </location>
</feature>